<name>A0ACD5TBM7_AVESA</name>
<evidence type="ECO:0000313" key="2">
    <source>
        <dbReference type="Proteomes" id="UP001732700"/>
    </source>
</evidence>
<proteinExistence type="predicted"/>
<keyword evidence="2" id="KW-1185">Reference proteome</keyword>
<reference evidence="1" key="2">
    <citation type="submission" date="2025-09" db="UniProtKB">
        <authorList>
            <consortium name="EnsemblPlants"/>
        </authorList>
    </citation>
    <scope>IDENTIFICATION</scope>
</reference>
<protein>
    <submittedName>
        <fullName evidence="1">Uncharacterized protein</fullName>
    </submittedName>
</protein>
<dbReference type="EnsemblPlants" id="AVESA.00010b.r2.1AG0025630.1">
    <property type="protein sequence ID" value="AVESA.00010b.r2.1AG0025630.1.CDS.1"/>
    <property type="gene ID" value="AVESA.00010b.r2.1AG0025630"/>
</dbReference>
<reference evidence="1" key="1">
    <citation type="submission" date="2021-05" db="EMBL/GenBank/DDBJ databases">
        <authorList>
            <person name="Scholz U."/>
            <person name="Mascher M."/>
            <person name="Fiebig A."/>
        </authorList>
    </citation>
    <scope>NUCLEOTIDE SEQUENCE [LARGE SCALE GENOMIC DNA]</scope>
</reference>
<dbReference type="Proteomes" id="UP001732700">
    <property type="component" value="Chromosome 1A"/>
</dbReference>
<organism evidence="1 2">
    <name type="scientific">Avena sativa</name>
    <name type="common">Oat</name>
    <dbReference type="NCBI Taxonomy" id="4498"/>
    <lineage>
        <taxon>Eukaryota</taxon>
        <taxon>Viridiplantae</taxon>
        <taxon>Streptophyta</taxon>
        <taxon>Embryophyta</taxon>
        <taxon>Tracheophyta</taxon>
        <taxon>Spermatophyta</taxon>
        <taxon>Magnoliopsida</taxon>
        <taxon>Liliopsida</taxon>
        <taxon>Poales</taxon>
        <taxon>Poaceae</taxon>
        <taxon>BOP clade</taxon>
        <taxon>Pooideae</taxon>
        <taxon>Poodae</taxon>
        <taxon>Poeae</taxon>
        <taxon>Poeae Chloroplast Group 1 (Aveneae type)</taxon>
        <taxon>Aveninae</taxon>
        <taxon>Avena</taxon>
    </lineage>
</organism>
<sequence>MLSRRRAAVLEVDDLLSEILLRLPPQPSSLPRASLVCTRWRRLLSDPRFSRRFRRHHRGNFPLLGFFHCDADGQHFVHTLEAPNRVPPRRFSLQLDVGWELMPLGCRHGLLLFFDALREQILVWDPVTGDQHRVAVPGVSYKTVRFGGFDRTLIHGTVLRAAEDAKHFQVVLAVADDKDKEHSRALACLYSSKTGLWGNLISTVIPSDTSISKRPFIVTPGKPARLVGNSLYWLLAGNSFGLLEFDLERQNLAVIPVPVDLYSAGRYWDFMVTRAEGGGSLGFFFLSDFTAVISVDIANNNRNN</sequence>
<accession>A0ACD5TBM7</accession>
<evidence type="ECO:0000313" key="1">
    <source>
        <dbReference type="EnsemblPlants" id="AVESA.00010b.r2.1AG0025630.1.CDS.1"/>
    </source>
</evidence>